<evidence type="ECO:0000256" key="3">
    <source>
        <dbReference type="ARBA" id="ARBA00022827"/>
    </source>
</evidence>
<dbReference type="PANTHER" id="PTHR43400:SF10">
    <property type="entry name" value="3-OXOSTEROID 1-DEHYDROGENASE"/>
    <property type="match status" value="1"/>
</dbReference>
<dbReference type="InterPro" id="IPR027477">
    <property type="entry name" value="Succ_DH/fumarate_Rdtase_cat_sf"/>
</dbReference>
<dbReference type="PROSITE" id="PS51318">
    <property type="entry name" value="TAT"/>
    <property type="match status" value="1"/>
</dbReference>
<name>A0ABM7WGV8_9ACTN</name>
<dbReference type="Gene3D" id="3.90.700.10">
    <property type="entry name" value="Succinate dehydrogenase/fumarate reductase flavoprotein, catalytic domain"/>
    <property type="match status" value="1"/>
</dbReference>
<keyword evidence="2" id="KW-0285">Flavoprotein</keyword>
<dbReference type="InterPro" id="IPR003953">
    <property type="entry name" value="FAD-dep_OxRdtase_2_FAD-bd"/>
</dbReference>
<feature type="compositionally biased region" description="Polar residues" evidence="5">
    <location>
        <begin position="39"/>
        <end position="56"/>
    </location>
</feature>
<dbReference type="EMBL" id="AP025564">
    <property type="protein sequence ID" value="BDE95436.1"/>
    <property type="molecule type" value="Genomic_DNA"/>
</dbReference>
<comment type="cofactor">
    <cofactor evidence="1">
        <name>FAD</name>
        <dbReference type="ChEBI" id="CHEBI:57692"/>
    </cofactor>
</comment>
<dbReference type="RefSeq" id="WP_244411811.1">
    <property type="nucleotide sequence ID" value="NZ_AP025564.1"/>
</dbReference>
<keyword evidence="8" id="KW-1185">Reference proteome</keyword>
<evidence type="ECO:0000256" key="2">
    <source>
        <dbReference type="ARBA" id="ARBA00022630"/>
    </source>
</evidence>
<evidence type="ECO:0000256" key="5">
    <source>
        <dbReference type="SAM" id="MobiDB-lite"/>
    </source>
</evidence>
<evidence type="ECO:0000313" key="7">
    <source>
        <dbReference type="EMBL" id="BDE95436.1"/>
    </source>
</evidence>
<evidence type="ECO:0000256" key="1">
    <source>
        <dbReference type="ARBA" id="ARBA00001974"/>
    </source>
</evidence>
<evidence type="ECO:0000259" key="6">
    <source>
        <dbReference type="Pfam" id="PF00890"/>
    </source>
</evidence>
<feature type="region of interest" description="Disordered" evidence="5">
    <location>
        <begin position="32"/>
        <end position="63"/>
    </location>
</feature>
<dbReference type="InterPro" id="IPR036188">
    <property type="entry name" value="FAD/NAD-bd_sf"/>
</dbReference>
<feature type="domain" description="FAD-dependent oxidoreductase 2 FAD-binding" evidence="6">
    <location>
        <begin position="73"/>
        <end position="537"/>
    </location>
</feature>
<dbReference type="InterPro" id="IPR050315">
    <property type="entry name" value="FAD-oxidoreductase_2"/>
</dbReference>
<reference evidence="7 8" key="1">
    <citation type="submission" date="2022-01" db="EMBL/GenBank/DDBJ databases">
        <title>Novel bile acid biosynthetic pathways are enriched in the microbiome of centenarians.</title>
        <authorList>
            <person name="Sato Y."/>
            <person name="Atarashi K."/>
            <person name="Plichta R.D."/>
            <person name="Arai Y."/>
            <person name="Sasajima S."/>
            <person name="Kearney M.S."/>
            <person name="Suda W."/>
            <person name="Takeshita K."/>
            <person name="Sasaki T."/>
            <person name="Okamoto S."/>
            <person name="Skelly N.A."/>
            <person name="Okamura Y."/>
            <person name="Vlamakis H."/>
            <person name="Li Y."/>
            <person name="Tanoue T."/>
            <person name="Takei H."/>
            <person name="Nittono H."/>
            <person name="Narushima S."/>
            <person name="Irie J."/>
            <person name="Itoh H."/>
            <person name="Moriya K."/>
            <person name="Sugiura Y."/>
            <person name="Suematsu M."/>
            <person name="Moritoki N."/>
            <person name="Shibata S."/>
            <person name="Littman R.D."/>
            <person name="Fischbach A.M."/>
            <person name="Uwamino Y."/>
            <person name="Inoue T."/>
            <person name="Honda A."/>
            <person name="Hattori M."/>
            <person name="Murai T."/>
            <person name="Xavier J.R."/>
            <person name="Hirose N."/>
            <person name="Honda K."/>
        </authorList>
    </citation>
    <scope>NUCLEOTIDE SEQUENCE [LARGE SCALE GENOMIC DNA]</scope>
    <source>
        <strain evidence="7 8">CE91-St30</strain>
    </source>
</reference>
<dbReference type="Gene3D" id="3.50.50.60">
    <property type="entry name" value="FAD/NAD(P)-binding domain"/>
    <property type="match status" value="2"/>
</dbReference>
<evidence type="ECO:0000313" key="8">
    <source>
        <dbReference type="Proteomes" id="UP001320544"/>
    </source>
</evidence>
<organism evidence="7 8">
    <name type="scientific">Raoultibacter timonensis</name>
    <dbReference type="NCBI Taxonomy" id="1907662"/>
    <lineage>
        <taxon>Bacteria</taxon>
        <taxon>Bacillati</taxon>
        <taxon>Actinomycetota</taxon>
        <taxon>Coriobacteriia</taxon>
        <taxon>Eggerthellales</taxon>
        <taxon>Eggerthellaceae</taxon>
        <taxon>Raoultibacter</taxon>
    </lineage>
</organism>
<protein>
    <submittedName>
        <fullName evidence="7">FAD-binding dehydrogenase</fullName>
    </submittedName>
</protein>
<proteinExistence type="predicted"/>
<keyword evidence="3" id="KW-0274">FAD</keyword>
<evidence type="ECO:0000256" key="4">
    <source>
        <dbReference type="ARBA" id="ARBA00023002"/>
    </source>
</evidence>
<dbReference type="SUPFAM" id="SSF51905">
    <property type="entry name" value="FAD/NAD(P)-binding domain"/>
    <property type="match status" value="1"/>
</dbReference>
<sequence>MGTQPSTINRRSFITGMLATGAALSTGALVGCGGEPRNAQDSASNPSAPTSKDWTSPPSPVENGEIAETVEADIVIIGAGTSGIPAALTAVEGGAKTVLLEKGDTYFAAPNWFAGIGSRYQNELGLTFDRSEIVNDLMWYASHRADQRLINLWYDNSGEAIDWYGDELEESGSLEFAVETDSKNTGGKHASPPVAHVPVEKPYKEMQPNKMGTRLTHPVLLDKAVALGLDLRYKTPAVQLVKEDDRVAGVIAKNEAGEYVRFLASKGVVLASGGYSGNRYLMEKLNPNQSQNLTNNPQDNGGDGFKMGVWAGGDYGRCAWVMSSDRSTEGGGWTPGSQPWLRVNKFGERFCNEDAPYDFGANAGAMNPGNDWWNIFDSKYWDAMTKYHTTICSRMVPAPGAVCTTLVPTDADSFFEMYIAPQLESGNMVQADTLDELATKMQEKSPDITVESLAKTLERYNELCDKGVDDDFGKIGFRMVGVTEPPYYAMHMITGETGLAALDGLRVNTNLEVVDAQGNAIRGLYAVGNDQGGFYGMSYPWYYGGLHAGKNLTFARLAVKHALRS</sequence>
<keyword evidence="4" id="KW-0560">Oxidoreductase</keyword>
<dbReference type="PANTHER" id="PTHR43400">
    <property type="entry name" value="FUMARATE REDUCTASE"/>
    <property type="match status" value="1"/>
</dbReference>
<accession>A0ABM7WGV8</accession>
<gene>
    <name evidence="7" type="ORF">CE91St30_07690</name>
</gene>
<dbReference type="SUPFAM" id="SSF56425">
    <property type="entry name" value="Succinate dehydrogenase/fumarate reductase flavoprotein, catalytic domain"/>
    <property type="match status" value="1"/>
</dbReference>
<dbReference type="Proteomes" id="UP001320544">
    <property type="component" value="Chromosome"/>
</dbReference>
<dbReference type="Pfam" id="PF00890">
    <property type="entry name" value="FAD_binding_2"/>
    <property type="match status" value="1"/>
</dbReference>
<dbReference type="InterPro" id="IPR006311">
    <property type="entry name" value="TAT_signal"/>
</dbReference>